<feature type="region of interest" description="Disordered" evidence="1">
    <location>
        <begin position="1"/>
        <end position="27"/>
    </location>
</feature>
<dbReference type="AlphaFoldDB" id="A0A151ICG7"/>
<feature type="non-terminal residue" evidence="2">
    <location>
        <position position="1"/>
    </location>
</feature>
<dbReference type="Proteomes" id="UP000078542">
    <property type="component" value="Unassembled WGS sequence"/>
</dbReference>
<evidence type="ECO:0000313" key="2">
    <source>
        <dbReference type="EMBL" id="KYM97775.1"/>
    </source>
</evidence>
<gene>
    <name evidence="2" type="ORF">ALC62_11536</name>
</gene>
<proteinExistence type="predicted"/>
<evidence type="ECO:0000256" key="1">
    <source>
        <dbReference type="SAM" id="MobiDB-lite"/>
    </source>
</evidence>
<accession>A0A151ICG7</accession>
<sequence length="84" mass="9108">LVATSFPRVPLGGGRRRGRPRENGKRERGCRVLKFNGTRYDELYVGEGGGCGYAVSRRRIGTRAAPVDDVRSAAHTHANAKAAQ</sequence>
<evidence type="ECO:0000313" key="3">
    <source>
        <dbReference type="Proteomes" id="UP000078542"/>
    </source>
</evidence>
<keyword evidence="3" id="KW-1185">Reference proteome</keyword>
<reference evidence="2 3" key="1">
    <citation type="submission" date="2016-03" db="EMBL/GenBank/DDBJ databases">
        <title>Cyphomyrmex costatus WGS genome.</title>
        <authorList>
            <person name="Nygaard S."/>
            <person name="Hu H."/>
            <person name="Boomsma J."/>
            <person name="Zhang G."/>
        </authorList>
    </citation>
    <scope>NUCLEOTIDE SEQUENCE [LARGE SCALE GENOMIC DNA]</scope>
    <source>
        <strain evidence="2">MS0001</strain>
        <tissue evidence="2">Whole body</tissue>
    </source>
</reference>
<protein>
    <submittedName>
        <fullName evidence="2">Uncharacterized protein</fullName>
    </submittedName>
</protein>
<name>A0A151ICG7_9HYME</name>
<dbReference type="EMBL" id="KQ978053">
    <property type="protein sequence ID" value="KYM97775.1"/>
    <property type="molecule type" value="Genomic_DNA"/>
</dbReference>
<organism evidence="2 3">
    <name type="scientific">Cyphomyrmex costatus</name>
    <dbReference type="NCBI Taxonomy" id="456900"/>
    <lineage>
        <taxon>Eukaryota</taxon>
        <taxon>Metazoa</taxon>
        <taxon>Ecdysozoa</taxon>
        <taxon>Arthropoda</taxon>
        <taxon>Hexapoda</taxon>
        <taxon>Insecta</taxon>
        <taxon>Pterygota</taxon>
        <taxon>Neoptera</taxon>
        <taxon>Endopterygota</taxon>
        <taxon>Hymenoptera</taxon>
        <taxon>Apocrita</taxon>
        <taxon>Aculeata</taxon>
        <taxon>Formicoidea</taxon>
        <taxon>Formicidae</taxon>
        <taxon>Myrmicinae</taxon>
        <taxon>Cyphomyrmex</taxon>
    </lineage>
</organism>